<dbReference type="InterPro" id="IPR013525">
    <property type="entry name" value="ABC2_TM"/>
</dbReference>
<keyword evidence="2 5" id="KW-0812">Transmembrane</keyword>
<proteinExistence type="predicted"/>
<evidence type="ECO:0000256" key="2">
    <source>
        <dbReference type="ARBA" id="ARBA00022692"/>
    </source>
</evidence>
<evidence type="ECO:0000256" key="3">
    <source>
        <dbReference type="ARBA" id="ARBA00022989"/>
    </source>
</evidence>
<evidence type="ECO:0000256" key="4">
    <source>
        <dbReference type="ARBA" id="ARBA00023136"/>
    </source>
</evidence>
<evidence type="ECO:0000259" key="6">
    <source>
        <dbReference type="Pfam" id="PF01061"/>
    </source>
</evidence>
<dbReference type="RefSeq" id="WP_344817951.1">
    <property type="nucleotide sequence ID" value="NZ_BAABCP010000001.1"/>
</dbReference>
<feature type="domain" description="ABC-2 type transporter transmembrane" evidence="6">
    <location>
        <begin position="21"/>
        <end position="203"/>
    </location>
</feature>
<feature type="transmembrane region" description="Helical" evidence="5">
    <location>
        <begin position="114"/>
        <end position="134"/>
    </location>
</feature>
<feature type="transmembrane region" description="Helical" evidence="5">
    <location>
        <begin position="69"/>
        <end position="93"/>
    </location>
</feature>
<feature type="transmembrane region" description="Helical" evidence="5">
    <location>
        <begin position="180"/>
        <end position="200"/>
    </location>
</feature>
<dbReference type="PANTHER" id="PTHR43229">
    <property type="entry name" value="NODULATION PROTEIN J"/>
    <property type="match status" value="1"/>
</dbReference>
<comment type="subcellular location">
    <subcellularLocation>
        <location evidence="1">Membrane</location>
        <topology evidence="1">Multi-pass membrane protein</topology>
    </subcellularLocation>
</comment>
<reference evidence="8" key="1">
    <citation type="journal article" date="2019" name="Int. J. Syst. Evol. Microbiol.">
        <title>The Global Catalogue of Microorganisms (GCM) 10K type strain sequencing project: providing services to taxonomists for standard genome sequencing and annotation.</title>
        <authorList>
            <consortium name="The Broad Institute Genomics Platform"/>
            <consortium name="The Broad Institute Genome Sequencing Center for Infectious Disease"/>
            <person name="Wu L."/>
            <person name="Ma J."/>
        </authorList>
    </citation>
    <scope>NUCLEOTIDE SEQUENCE [LARGE SCALE GENOMIC DNA]</scope>
    <source>
        <strain evidence="8">JCM 17024</strain>
    </source>
</reference>
<evidence type="ECO:0000256" key="5">
    <source>
        <dbReference type="SAM" id="Phobius"/>
    </source>
</evidence>
<accession>A0ABP7MTP0</accession>
<feature type="transmembrane region" description="Helical" evidence="5">
    <location>
        <begin position="35"/>
        <end position="57"/>
    </location>
</feature>
<keyword evidence="3 5" id="KW-1133">Transmembrane helix</keyword>
<comment type="caution">
    <text evidence="7">The sequence shown here is derived from an EMBL/GenBank/DDBJ whole genome shotgun (WGS) entry which is preliminary data.</text>
</comment>
<evidence type="ECO:0000256" key="1">
    <source>
        <dbReference type="ARBA" id="ARBA00004141"/>
    </source>
</evidence>
<gene>
    <name evidence="7" type="ORF">GCM10022383_05340</name>
</gene>
<protein>
    <submittedName>
        <fullName evidence="7">ABC transporter permease</fullName>
    </submittedName>
</protein>
<name>A0ABP7MTP0_9MICO</name>
<keyword evidence="8" id="KW-1185">Reference proteome</keyword>
<dbReference type="InterPro" id="IPR051784">
    <property type="entry name" value="Nod_factor_ABC_transporter"/>
</dbReference>
<dbReference type="EMBL" id="BAABCP010000001">
    <property type="protein sequence ID" value="GAA3929528.1"/>
    <property type="molecule type" value="Genomic_DNA"/>
</dbReference>
<dbReference type="PANTHER" id="PTHR43229:SF2">
    <property type="entry name" value="NODULATION PROTEIN J"/>
    <property type="match status" value="1"/>
</dbReference>
<organism evidence="7 8">
    <name type="scientific">Microbacterium soli</name>
    <dbReference type="NCBI Taxonomy" id="446075"/>
    <lineage>
        <taxon>Bacteria</taxon>
        <taxon>Bacillati</taxon>
        <taxon>Actinomycetota</taxon>
        <taxon>Actinomycetes</taxon>
        <taxon>Micrococcales</taxon>
        <taxon>Microbacteriaceae</taxon>
        <taxon>Microbacterium</taxon>
    </lineage>
</organism>
<feature type="transmembrane region" description="Helical" evidence="5">
    <location>
        <begin position="237"/>
        <end position="259"/>
    </location>
</feature>
<sequence>MTTTTLTPLATGRSSGGMSMTMLRIEALRQLRNPYTLAFTLAMPVVMYLLFGAGPAYGALSAGNGNVAFYVMISMAAYGTAVAMSSLTSLAAAEAQQGWGRQLAMTPLSTAGYALTKLLTAVAFAAFALAVVYIAGALTGAEADSVWRWVAAAGIILGVGLMFGLYGLGVGLVFNSDSAAALASISLVFFAFFGNVFMPLDGVMLDIARFTPLYGFVALSRWPLTEGTLTTGQTDPLWMLLLNVVAWLAVFMVLVYVGARRSRARR</sequence>
<evidence type="ECO:0000313" key="7">
    <source>
        <dbReference type="EMBL" id="GAA3929528.1"/>
    </source>
</evidence>
<keyword evidence="4 5" id="KW-0472">Membrane</keyword>
<dbReference type="Pfam" id="PF01061">
    <property type="entry name" value="ABC2_membrane"/>
    <property type="match status" value="1"/>
</dbReference>
<evidence type="ECO:0000313" key="8">
    <source>
        <dbReference type="Proteomes" id="UP001501591"/>
    </source>
</evidence>
<feature type="transmembrane region" description="Helical" evidence="5">
    <location>
        <begin position="146"/>
        <end position="168"/>
    </location>
</feature>
<dbReference type="Proteomes" id="UP001501591">
    <property type="component" value="Unassembled WGS sequence"/>
</dbReference>